<dbReference type="Gene3D" id="3.40.50.300">
    <property type="entry name" value="P-loop containing nucleotide triphosphate hydrolases"/>
    <property type="match status" value="1"/>
</dbReference>
<dbReference type="EMBL" id="VGLS01000050">
    <property type="protein sequence ID" value="MBM3222746.1"/>
    <property type="molecule type" value="Genomic_DNA"/>
</dbReference>
<dbReference type="InterPro" id="IPR049052">
    <property type="entry name" value="nSTAND1"/>
</dbReference>
<organism evidence="2 3">
    <name type="scientific">Tectimicrobiota bacterium</name>
    <dbReference type="NCBI Taxonomy" id="2528274"/>
    <lineage>
        <taxon>Bacteria</taxon>
        <taxon>Pseudomonadati</taxon>
        <taxon>Nitrospinota/Tectimicrobiota group</taxon>
        <taxon>Candidatus Tectimicrobiota</taxon>
    </lineage>
</organism>
<dbReference type="SUPFAM" id="SSF52540">
    <property type="entry name" value="P-loop containing nucleoside triphosphate hydrolases"/>
    <property type="match status" value="1"/>
</dbReference>
<dbReference type="PANTHER" id="PTHR12697:SF5">
    <property type="entry name" value="DEOXYHYPUSINE HYDROXYLASE"/>
    <property type="match status" value="1"/>
</dbReference>
<dbReference type="InterPro" id="IPR011989">
    <property type="entry name" value="ARM-like"/>
</dbReference>
<dbReference type="SMART" id="SM00567">
    <property type="entry name" value="EZ_HEAT"/>
    <property type="match status" value="7"/>
</dbReference>
<comment type="caution">
    <text evidence="2">The sequence shown here is derived from an EMBL/GenBank/DDBJ whole genome shotgun (WGS) entry which is preliminary data.</text>
</comment>
<dbReference type="InterPro" id="IPR016024">
    <property type="entry name" value="ARM-type_fold"/>
</dbReference>
<sequence>MTATLQPPAPPSTQVEPYKGLRPYEEADKDAFFGREAECNILIDKILANRLTLLFAATGVGKSSLLQAAVLPRLKDPTREHLEVVYFRDWVADPLTDCQQTVLRVLQANGRLDPALRLEDVDHATLRDFLQFCALFTRPPLVLVLDQFEELFQYQRSRSTLHIFLQQLAEVLTDRTVPVAVVIAMREDFALELNALKPYLPTLLFENFYRLEHLDRANAEAAISKPVARLGWCYEPALLEALLTDLLSRELASRSATPVADMIDAVEPPYLQITCAELWRLEQRSEDRTLHLATYRQHGGAQGLLRTYITTVLADFSATDKRLASLAFNHMVTRRGTKMAYTAANLGSLIRAEAAPLGQVLERLATARILRSQSRQGTLWYELYHDLFSDIIEQWNERYKNQQRTRRAIIGAASALLSLAGLYAAYDLAVNLTNQHVRLSVREVSDAVDLYRGKAGSRDLFGVQHYLASTGYRRVQVEPDKLFVHKPIETFTRLNVELIGLLPLSERITAYWHSGQHAEALTLAKKAISDDNVQRGKDVIVRLQEFNTLPVLALLQERMQHVQSPYLKTDIARVLGTMRVPESTPVLVSRLHDPSADVRQRVVQALGQLGSAQALGPLLERLSDPDADVRQSVVEALGQLGSAQAVAPLLNRLQDQPEALRAGRLKAAGKLSPSLVRDAAMTVWAEPTVSRTLRSVAAALLLDADHAPSQQLLQDLAQSELVADRAVVAEALEAVPTAPGVPWPLHLLHDANARVQHRAIAALGVRQATEAVPALVGLLTTEAVVTPVGVQSAAVEALRQIATDASWRGLQTVVATPSLAIPVRRAALTTLGRSQTEHAVASLLKAVASDEPFLRFTAYQALGERRISEALPLLRAQLAALQAQQAQWRRIRDTARENFTPAEAEAWKQRVTAARPVPGWFFELAYAMARIDSEATGLGLLTHDSADVRAGAALGLGEVGSVPLVQRLHDLRGASRDPLHHQALYRAIDWILRRLEGVGSPGDLAALRVWLPQLPSDDPVQTRAEWTVLRLEEIHRAAAGPTPPPTP</sequence>
<feature type="domain" description="Novel STAND NTPase 1" evidence="1">
    <location>
        <begin position="17"/>
        <end position="397"/>
    </location>
</feature>
<dbReference type="InterPro" id="IPR004155">
    <property type="entry name" value="PBS_lyase_HEAT"/>
</dbReference>
<dbReference type="Gene3D" id="1.25.10.10">
    <property type="entry name" value="Leucine-rich Repeat Variant"/>
    <property type="match status" value="3"/>
</dbReference>
<protein>
    <recommendedName>
        <fullName evidence="1">Novel STAND NTPase 1 domain-containing protein</fullName>
    </recommendedName>
</protein>
<evidence type="ECO:0000259" key="1">
    <source>
        <dbReference type="Pfam" id="PF20703"/>
    </source>
</evidence>
<dbReference type="InterPro" id="IPR000225">
    <property type="entry name" value="Armadillo"/>
</dbReference>
<reference evidence="2" key="1">
    <citation type="submission" date="2019-03" db="EMBL/GenBank/DDBJ databases">
        <title>Lake Tanganyika Metagenome-Assembled Genomes (MAGs).</title>
        <authorList>
            <person name="Tran P."/>
        </authorList>
    </citation>
    <scope>NUCLEOTIDE SEQUENCE</scope>
    <source>
        <strain evidence="2">K_DeepCast_65m_m2_066</strain>
    </source>
</reference>
<dbReference type="Pfam" id="PF20703">
    <property type="entry name" value="nSTAND1"/>
    <property type="match status" value="1"/>
</dbReference>
<dbReference type="Pfam" id="PF13646">
    <property type="entry name" value="HEAT_2"/>
    <property type="match status" value="3"/>
</dbReference>
<dbReference type="InterPro" id="IPR027417">
    <property type="entry name" value="P-loop_NTPase"/>
</dbReference>
<name>A0A937W018_UNCTE</name>
<dbReference type="GO" id="GO:0016491">
    <property type="term" value="F:oxidoreductase activity"/>
    <property type="evidence" value="ECO:0007669"/>
    <property type="project" value="TreeGrafter"/>
</dbReference>
<dbReference type="PANTHER" id="PTHR12697">
    <property type="entry name" value="PBS LYASE HEAT-LIKE PROTEIN"/>
    <property type="match status" value="1"/>
</dbReference>
<dbReference type="Proteomes" id="UP000712673">
    <property type="component" value="Unassembled WGS sequence"/>
</dbReference>
<accession>A0A937W018</accession>
<evidence type="ECO:0000313" key="3">
    <source>
        <dbReference type="Proteomes" id="UP000712673"/>
    </source>
</evidence>
<evidence type="ECO:0000313" key="2">
    <source>
        <dbReference type="EMBL" id="MBM3222746.1"/>
    </source>
</evidence>
<dbReference type="AlphaFoldDB" id="A0A937W018"/>
<gene>
    <name evidence="2" type="ORF">FJZ47_02935</name>
</gene>
<proteinExistence type="predicted"/>
<dbReference type="SMART" id="SM00185">
    <property type="entry name" value="ARM"/>
    <property type="match status" value="2"/>
</dbReference>
<dbReference type="SUPFAM" id="SSF48371">
    <property type="entry name" value="ARM repeat"/>
    <property type="match status" value="2"/>
</dbReference>